<dbReference type="Proteomes" id="UP000054559">
    <property type="component" value="Unassembled WGS sequence"/>
</dbReference>
<dbReference type="InterPro" id="IPR009305">
    <property type="entry name" value="Mpo1-like"/>
</dbReference>
<dbReference type="EMBL" id="DS268145">
    <property type="protein sequence ID" value="KMU76017.1"/>
    <property type="molecule type" value="Genomic_DNA"/>
</dbReference>
<name>A0A0J8TQJ1_COCIT</name>
<organism evidence="2 3">
    <name type="scientific">Coccidioides immitis RMSCC 3703</name>
    <dbReference type="NCBI Taxonomy" id="454286"/>
    <lineage>
        <taxon>Eukaryota</taxon>
        <taxon>Fungi</taxon>
        <taxon>Dikarya</taxon>
        <taxon>Ascomycota</taxon>
        <taxon>Pezizomycotina</taxon>
        <taxon>Eurotiomycetes</taxon>
        <taxon>Eurotiomycetidae</taxon>
        <taxon>Onygenales</taxon>
        <taxon>Onygenaceae</taxon>
        <taxon>Coccidioides</taxon>
    </lineage>
</organism>
<dbReference type="GO" id="GO:0005783">
    <property type="term" value="C:endoplasmic reticulum"/>
    <property type="evidence" value="ECO:0007669"/>
    <property type="project" value="TreeGrafter"/>
</dbReference>
<sequence length="229" mass="25499">MLLNLEKQFRFYGSYHHNPVNVVIHIICVPVIMLCMLLLGTLAQPLFPVPEAVAIESFPPNLATVAGVVYTILYILMEPVAGALLAPLLLAGTAFVNHLSSTHGNTAIYWSLAVQAVAWIAQFVGHGVFEGRAPALLDNLVQAFFLAPFFVWLEVLFSLGYRPALKARIDKAVEVEVARFNISKKGLSPKRRKNNYLYRQLLTFDTSQAFGLACDVERLLSIMFHHSPY</sequence>
<dbReference type="GO" id="GO:0046521">
    <property type="term" value="P:sphingoid catabolic process"/>
    <property type="evidence" value="ECO:0007669"/>
    <property type="project" value="TreeGrafter"/>
</dbReference>
<evidence type="ECO:0000313" key="3">
    <source>
        <dbReference type="Proteomes" id="UP000054559"/>
    </source>
</evidence>
<feature type="transmembrane region" description="Helical" evidence="1">
    <location>
        <begin position="108"/>
        <end position="129"/>
    </location>
</feature>
<proteinExistence type="predicted"/>
<dbReference type="Pfam" id="PF06127">
    <property type="entry name" value="Mpo1-like"/>
    <property type="match status" value="1"/>
</dbReference>
<dbReference type="PANTHER" id="PTHR28026:SF9">
    <property type="entry name" value="2-HYDROXY-PALMITIC ACID DIOXYGENASE MPO1"/>
    <property type="match status" value="1"/>
</dbReference>
<dbReference type="PANTHER" id="PTHR28026">
    <property type="entry name" value="DUF962 DOMAIN PROTEIN (AFU_ORTHOLOGUE AFUA_8G05310)"/>
    <property type="match status" value="1"/>
</dbReference>
<keyword evidence="1" id="KW-0812">Transmembrane</keyword>
<feature type="transmembrane region" description="Helical" evidence="1">
    <location>
        <begin position="141"/>
        <end position="161"/>
    </location>
</feature>
<keyword evidence="1" id="KW-1133">Transmembrane helix</keyword>
<feature type="transmembrane region" description="Helical" evidence="1">
    <location>
        <begin position="63"/>
        <end position="96"/>
    </location>
</feature>
<evidence type="ECO:0000313" key="2">
    <source>
        <dbReference type="EMBL" id="KMU76017.1"/>
    </source>
</evidence>
<dbReference type="AlphaFoldDB" id="A0A0J8TQJ1"/>
<evidence type="ECO:0000256" key="1">
    <source>
        <dbReference type="SAM" id="Phobius"/>
    </source>
</evidence>
<keyword evidence="1" id="KW-0472">Membrane</keyword>
<feature type="transmembrane region" description="Helical" evidence="1">
    <location>
        <begin position="20"/>
        <end position="43"/>
    </location>
</feature>
<gene>
    <name evidence="2" type="ORF">CISG_05276</name>
</gene>
<protein>
    <recommendedName>
        <fullName evidence="4">DUF962 domain-containing protein</fullName>
    </recommendedName>
</protein>
<evidence type="ECO:0008006" key="4">
    <source>
        <dbReference type="Google" id="ProtNLM"/>
    </source>
</evidence>
<accession>A0A0J8TQJ1</accession>
<dbReference type="GO" id="GO:0016020">
    <property type="term" value="C:membrane"/>
    <property type="evidence" value="ECO:0007669"/>
    <property type="project" value="GOC"/>
</dbReference>
<dbReference type="OrthoDB" id="2124888at2759"/>
<reference evidence="3" key="1">
    <citation type="journal article" date="2010" name="Genome Res.">
        <title>Population genomic sequencing of Coccidioides fungi reveals recent hybridization and transposon control.</title>
        <authorList>
            <person name="Neafsey D.E."/>
            <person name="Barker B.M."/>
            <person name="Sharpton T.J."/>
            <person name="Stajich J.E."/>
            <person name="Park D.J."/>
            <person name="Whiston E."/>
            <person name="Hung C.-Y."/>
            <person name="McMahan C."/>
            <person name="White J."/>
            <person name="Sykes S."/>
            <person name="Heiman D."/>
            <person name="Young S."/>
            <person name="Zeng Q."/>
            <person name="Abouelleil A."/>
            <person name="Aftuck L."/>
            <person name="Bessette D."/>
            <person name="Brown A."/>
            <person name="FitzGerald M."/>
            <person name="Lui A."/>
            <person name="Macdonald J.P."/>
            <person name="Priest M."/>
            <person name="Orbach M.J."/>
            <person name="Galgiani J.N."/>
            <person name="Kirkland T.N."/>
            <person name="Cole G.T."/>
            <person name="Birren B.W."/>
            <person name="Henn M.R."/>
            <person name="Taylor J.W."/>
            <person name="Rounsley S.D."/>
        </authorList>
    </citation>
    <scope>NUCLEOTIDE SEQUENCE [LARGE SCALE GENOMIC DNA]</scope>
    <source>
        <strain evidence="3">RMSCC 3703</strain>
    </source>
</reference>